<evidence type="ECO:0000313" key="2">
    <source>
        <dbReference type="EMBL" id="JAG92023.1"/>
    </source>
</evidence>
<evidence type="ECO:0000256" key="1">
    <source>
        <dbReference type="SAM" id="Phobius"/>
    </source>
</evidence>
<protein>
    <submittedName>
        <fullName evidence="2">Uncharacterized protein</fullName>
    </submittedName>
</protein>
<accession>A0A0C9SEW6</accession>
<reference evidence="2" key="1">
    <citation type="journal article" date="2015" name="PLoS ONE">
        <title>An Insight into the Sialome of the Lone Star Tick, Amblyomma americanum, with a Glimpse on Its Time Dependent Gene Expression.</title>
        <authorList>
            <person name="Karim S."/>
            <person name="Ribeiro J.M."/>
        </authorList>
    </citation>
    <scope>NUCLEOTIDE SEQUENCE</scope>
    <source>
        <tissue evidence="2">Salivary gland</tissue>
    </source>
</reference>
<dbReference type="AlphaFoldDB" id="A0A0C9SEW6"/>
<organism evidence="2">
    <name type="scientific">Amblyomma americanum</name>
    <name type="common">Lone star tick</name>
    <dbReference type="NCBI Taxonomy" id="6943"/>
    <lineage>
        <taxon>Eukaryota</taxon>
        <taxon>Metazoa</taxon>
        <taxon>Ecdysozoa</taxon>
        <taxon>Arthropoda</taxon>
        <taxon>Chelicerata</taxon>
        <taxon>Arachnida</taxon>
        <taxon>Acari</taxon>
        <taxon>Parasitiformes</taxon>
        <taxon>Ixodida</taxon>
        <taxon>Ixodoidea</taxon>
        <taxon>Ixodidae</taxon>
        <taxon>Amblyomminae</taxon>
        <taxon>Amblyomma</taxon>
    </lineage>
</organism>
<keyword evidence="1" id="KW-0472">Membrane</keyword>
<keyword evidence="1" id="KW-0812">Transmembrane</keyword>
<sequence length="125" mass="14439">MCVSVSLFLIFPLILQGERGRVLMLVGSFSGYIYLILAAALQEWGSWKKIRGLRPCRTRDVYVLLYAAAVFYRYEQYITHAQHGGRTFLPPCYRRGADTQTHRVVVAFRRECETGKMCAKRTTMH</sequence>
<dbReference type="EMBL" id="GBZX01000717">
    <property type="protein sequence ID" value="JAG92023.1"/>
    <property type="molecule type" value="mRNA"/>
</dbReference>
<keyword evidence="1" id="KW-1133">Transmembrane helix</keyword>
<proteinExistence type="evidence at transcript level"/>
<name>A0A0C9SEW6_AMBAM</name>
<feature type="transmembrane region" description="Helical" evidence="1">
    <location>
        <begin position="22"/>
        <end position="41"/>
    </location>
</feature>